<proteinExistence type="predicted"/>
<dbReference type="GO" id="GO:0030246">
    <property type="term" value="F:carbohydrate binding"/>
    <property type="evidence" value="ECO:0007669"/>
    <property type="project" value="UniProtKB-KW"/>
</dbReference>
<evidence type="ECO:0000259" key="4">
    <source>
        <dbReference type="Pfam" id="PF01419"/>
    </source>
</evidence>
<evidence type="ECO:0000313" key="5">
    <source>
        <dbReference type="EnsemblPlants" id="OPUNC11G06280.1"/>
    </source>
</evidence>
<dbReference type="Gene3D" id="2.100.10.30">
    <property type="entry name" value="Jacalin-like lectin domain"/>
    <property type="match status" value="1"/>
</dbReference>
<evidence type="ECO:0000256" key="3">
    <source>
        <dbReference type="SAM" id="Phobius"/>
    </source>
</evidence>
<evidence type="ECO:0000256" key="2">
    <source>
        <dbReference type="SAM" id="MobiDB-lite"/>
    </source>
</evidence>
<keyword evidence="3" id="KW-0812">Transmembrane</keyword>
<dbReference type="Pfam" id="PF01419">
    <property type="entry name" value="Jacalin"/>
    <property type="match status" value="1"/>
</dbReference>
<feature type="transmembrane region" description="Helical" evidence="3">
    <location>
        <begin position="78"/>
        <end position="100"/>
    </location>
</feature>
<dbReference type="EnsemblPlants" id="OPUNC11G06280.1">
    <property type="protein sequence ID" value="OPUNC11G06280.1"/>
    <property type="gene ID" value="OPUNC11G06280"/>
</dbReference>
<keyword evidence="3" id="KW-0472">Membrane</keyword>
<dbReference type="AlphaFoldDB" id="A0A0E0MDQ0"/>
<accession>A0A0E0MDQ0</accession>
<name>A0A0E0MDQ0_ORYPU</name>
<evidence type="ECO:0000256" key="1">
    <source>
        <dbReference type="ARBA" id="ARBA00022734"/>
    </source>
</evidence>
<protein>
    <recommendedName>
        <fullName evidence="4">Jacalin-type lectin domain-containing protein</fullName>
    </recommendedName>
</protein>
<dbReference type="HOGENOM" id="CLU_1241820_0_0_1"/>
<dbReference type="SUPFAM" id="SSF51101">
    <property type="entry name" value="Mannose-binding lectins"/>
    <property type="match status" value="1"/>
</dbReference>
<dbReference type="InterPro" id="IPR036404">
    <property type="entry name" value="Jacalin-like_lectin_dom_sf"/>
</dbReference>
<reference evidence="5" key="2">
    <citation type="submission" date="2018-05" db="EMBL/GenBank/DDBJ databases">
        <title>OpunRS2 (Oryza punctata Reference Sequence Version 2).</title>
        <authorList>
            <person name="Zhang J."/>
            <person name="Kudrna D."/>
            <person name="Lee S."/>
            <person name="Talag J."/>
            <person name="Welchert J."/>
            <person name="Wing R.A."/>
        </authorList>
    </citation>
    <scope>NUCLEOTIDE SEQUENCE [LARGE SCALE GENOMIC DNA]</scope>
</reference>
<reference evidence="5" key="1">
    <citation type="submission" date="2015-04" db="UniProtKB">
        <authorList>
            <consortium name="EnsemblPlants"/>
        </authorList>
    </citation>
    <scope>IDENTIFICATION</scope>
</reference>
<dbReference type="Gramene" id="OPUNC11G06280.1">
    <property type="protein sequence ID" value="OPUNC11G06280.1"/>
    <property type="gene ID" value="OPUNC11G06280"/>
</dbReference>
<organism evidence="5">
    <name type="scientific">Oryza punctata</name>
    <name type="common">Red rice</name>
    <dbReference type="NCBI Taxonomy" id="4537"/>
    <lineage>
        <taxon>Eukaryota</taxon>
        <taxon>Viridiplantae</taxon>
        <taxon>Streptophyta</taxon>
        <taxon>Embryophyta</taxon>
        <taxon>Tracheophyta</taxon>
        <taxon>Spermatophyta</taxon>
        <taxon>Magnoliopsida</taxon>
        <taxon>Liliopsida</taxon>
        <taxon>Poales</taxon>
        <taxon>Poaceae</taxon>
        <taxon>BOP clade</taxon>
        <taxon>Oryzoideae</taxon>
        <taxon>Oryzeae</taxon>
        <taxon>Oryzinae</taxon>
        <taxon>Oryza</taxon>
    </lineage>
</organism>
<feature type="domain" description="Jacalin-type lectin" evidence="4">
    <location>
        <begin position="137"/>
        <end position="215"/>
    </location>
</feature>
<feature type="region of interest" description="Disordered" evidence="2">
    <location>
        <begin position="42"/>
        <end position="68"/>
    </location>
</feature>
<dbReference type="InterPro" id="IPR001229">
    <property type="entry name" value="Jacalin-like_lectin_dom"/>
</dbReference>
<keyword evidence="6" id="KW-1185">Reference proteome</keyword>
<dbReference type="Proteomes" id="UP000026962">
    <property type="component" value="Chromosome 11"/>
</dbReference>
<keyword evidence="3" id="KW-1133">Transmembrane helix</keyword>
<evidence type="ECO:0000313" key="6">
    <source>
        <dbReference type="Proteomes" id="UP000026962"/>
    </source>
</evidence>
<sequence length="223" mass="24093">MATDDWGLGIRDWRLGRSGRDVDGYSNPTPLPMVQRVGAIGDRGSAGGDDVNRGSCSELPPSPTQLDDGNQRLGIGDWGLGIGYLGFVIGDWGFVIGIFFSKNCFRWRSKPVMVGSFGSKQGREEKMDPVPYKLHKIEFNLDDDSSDYVVNLYGRIGENGDDAIHCLGVVTYNSREIKLGNDKKGVKFEIPTVDTALVGLFGHSNAAGIKAIGAYLVAPPPTP</sequence>
<keyword evidence="1" id="KW-0430">Lectin</keyword>